<dbReference type="OrthoDB" id="10565672at2759"/>
<sequence length="164" mass="19277">MDPKVSFSDLSDGSGRRGDRALKTCGRSVGKLHEEITRLRKENFHLKLVNYELEETKRRCQGTVMLPSDDSFKIKELEDELRETLRTLKVLRKESSNLKKKMSQLHDYESDNKRLTEALLEKNVLLKDAAMIISKLEDHNYKTDSFVDGVKKLTRDYDEERKRW</sequence>
<evidence type="ECO:0000256" key="2">
    <source>
        <dbReference type="SAM" id="MobiDB-lite"/>
    </source>
</evidence>
<dbReference type="AlphaFoldDB" id="A0A6P4I5W7"/>
<proteinExistence type="predicted"/>
<keyword evidence="3" id="KW-1185">Reference proteome</keyword>
<feature type="region of interest" description="Disordered" evidence="2">
    <location>
        <begin position="1"/>
        <end position="22"/>
    </location>
</feature>
<dbReference type="RefSeq" id="XP_017018041.1">
    <property type="nucleotide sequence ID" value="XM_017162552.3"/>
</dbReference>
<dbReference type="Proteomes" id="UP001652661">
    <property type="component" value="Chromosome X"/>
</dbReference>
<feature type="coiled-coil region" evidence="1">
    <location>
        <begin position="74"/>
        <end position="118"/>
    </location>
</feature>
<protein>
    <recommendedName>
        <fullName evidence="5">Centrosomin N-terminal motif 1 domain-containing protein</fullName>
    </recommendedName>
</protein>
<evidence type="ECO:0008006" key="5">
    <source>
        <dbReference type="Google" id="ProtNLM"/>
    </source>
</evidence>
<reference evidence="4" key="1">
    <citation type="submission" date="2025-08" db="UniProtKB">
        <authorList>
            <consortium name="RefSeq"/>
        </authorList>
    </citation>
    <scope>IDENTIFICATION</scope>
    <source>
        <strain evidence="4">14028-0561.14</strain>
        <tissue evidence="4">Whole fly</tissue>
    </source>
</reference>
<accession>A0A6P4I5W7</accession>
<name>A0A6P4I5W7_DROKI</name>
<evidence type="ECO:0000313" key="4">
    <source>
        <dbReference type="RefSeq" id="XP_017018041.1"/>
    </source>
</evidence>
<dbReference type="GeneID" id="108071727"/>
<organism evidence="3 4">
    <name type="scientific">Drosophila kikkawai</name>
    <name type="common">Fruit fly</name>
    <dbReference type="NCBI Taxonomy" id="30033"/>
    <lineage>
        <taxon>Eukaryota</taxon>
        <taxon>Metazoa</taxon>
        <taxon>Ecdysozoa</taxon>
        <taxon>Arthropoda</taxon>
        <taxon>Hexapoda</taxon>
        <taxon>Insecta</taxon>
        <taxon>Pterygota</taxon>
        <taxon>Neoptera</taxon>
        <taxon>Endopterygota</taxon>
        <taxon>Diptera</taxon>
        <taxon>Brachycera</taxon>
        <taxon>Muscomorpha</taxon>
        <taxon>Ephydroidea</taxon>
        <taxon>Drosophilidae</taxon>
        <taxon>Drosophila</taxon>
        <taxon>Sophophora</taxon>
    </lineage>
</organism>
<keyword evidence="1" id="KW-0175">Coiled coil</keyword>
<evidence type="ECO:0000313" key="3">
    <source>
        <dbReference type="Proteomes" id="UP001652661"/>
    </source>
</evidence>
<gene>
    <name evidence="4" type="primary">LOC108071727</name>
</gene>
<evidence type="ECO:0000256" key="1">
    <source>
        <dbReference type="SAM" id="Coils"/>
    </source>
</evidence>